<dbReference type="OrthoDB" id="46222at2157"/>
<dbReference type="GO" id="GO:0016740">
    <property type="term" value="F:transferase activity"/>
    <property type="evidence" value="ECO:0007669"/>
    <property type="project" value="UniProtKB-KW"/>
</dbReference>
<dbReference type="KEGG" id="abri:DFR85_09025"/>
<gene>
    <name evidence="3" type="ORF">DFR85_09025</name>
</gene>
<feature type="transmembrane region" description="Helical" evidence="1">
    <location>
        <begin position="232"/>
        <end position="252"/>
    </location>
</feature>
<dbReference type="SUPFAM" id="SSF53448">
    <property type="entry name" value="Nucleotide-diphospho-sugar transferases"/>
    <property type="match status" value="1"/>
</dbReference>
<dbReference type="AlphaFoldDB" id="A0A2U9IFJ2"/>
<dbReference type="RefSeq" id="WP_110270595.1">
    <property type="nucleotide sequence ID" value="NZ_CP029289.2"/>
</dbReference>
<proteinExistence type="predicted"/>
<keyword evidence="1" id="KW-1133">Transmembrane helix</keyword>
<name>A0A2U9IFJ2_9CREN</name>
<dbReference type="CDD" id="cd00761">
    <property type="entry name" value="Glyco_tranf_GTA_type"/>
    <property type="match status" value="1"/>
</dbReference>
<evidence type="ECO:0000313" key="3">
    <source>
        <dbReference type="EMBL" id="AWR94714.1"/>
    </source>
</evidence>
<dbReference type="EMBL" id="CP029289">
    <property type="protein sequence ID" value="AWR94714.1"/>
    <property type="molecule type" value="Genomic_DNA"/>
</dbReference>
<keyword evidence="3" id="KW-0808">Transferase</keyword>
<organism evidence="3 4">
    <name type="scientific">Acidianus brierleyi</name>
    <dbReference type="NCBI Taxonomy" id="41673"/>
    <lineage>
        <taxon>Archaea</taxon>
        <taxon>Thermoproteota</taxon>
        <taxon>Thermoprotei</taxon>
        <taxon>Sulfolobales</taxon>
        <taxon>Sulfolobaceae</taxon>
        <taxon>Acidianus</taxon>
    </lineage>
</organism>
<evidence type="ECO:0000313" key="4">
    <source>
        <dbReference type="Proteomes" id="UP000248044"/>
    </source>
</evidence>
<protein>
    <submittedName>
        <fullName evidence="3">Glycosyl transferase family 2</fullName>
    </submittedName>
</protein>
<feature type="transmembrane region" description="Helical" evidence="1">
    <location>
        <begin position="264"/>
        <end position="286"/>
    </location>
</feature>
<dbReference type="Gene3D" id="3.90.550.10">
    <property type="entry name" value="Spore Coat Polysaccharide Biosynthesis Protein SpsA, Chain A"/>
    <property type="match status" value="1"/>
</dbReference>
<keyword evidence="1" id="KW-0812">Transmembrane</keyword>
<evidence type="ECO:0000256" key="1">
    <source>
        <dbReference type="SAM" id="Phobius"/>
    </source>
</evidence>
<dbReference type="InterPro" id="IPR029044">
    <property type="entry name" value="Nucleotide-diphossugar_trans"/>
</dbReference>
<keyword evidence="4" id="KW-1185">Reference proteome</keyword>
<keyword evidence="1" id="KW-0472">Membrane</keyword>
<evidence type="ECO:0000259" key="2">
    <source>
        <dbReference type="Pfam" id="PF00535"/>
    </source>
</evidence>
<dbReference type="Proteomes" id="UP000248044">
    <property type="component" value="Chromosome"/>
</dbReference>
<feature type="domain" description="Glycosyltransferase 2-like" evidence="2">
    <location>
        <begin position="15"/>
        <end position="115"/>
    </location>
</feature>
<sequence>MTEILIPVGPKDNIEWVKRSISSAITQGKVVVFNNSEREDLTKLIDEMNVYHVKVHRMKKVNMAALRNQMLSLTKEKYIIMLDSDVVLPQDGVKKMIEKLRQGFSLTWMHYAYDEKEMNKPLSPGEENPNLGCAGIDMDSLRKIGMFDERYERDEDIWVYSKFQKEKFRVGPTEGRCLHLNKLHSRNNFRDSISEAKRNFWRSKYDMMLVLDGLTNFTFLTGYGYFGSYYLIGIIGFFFYPILLGYIPLVGFGIKYYGGPRKFIYNLIPGLALAISLPYGLTYAILKRKSRIS</sequence>
<dbReference type="InterPro" id="IPR001173">
    <property type="entry name" value="Glyco_trans_2-like"/>
</dbReference>
<dbReference type="GeneID" id="36832295"/>
<feature type="transmembrane region" description="Helical" evidence="1">
    <location>
        <begin position="207"/>
        <end position="226"/>
    </location>
</feature>
<accession>A0A2U9IFJ2</accession>
<reference evidence="3 4" key="1">
    <citation type="submission" date="2018-05" db="EMBL/GenBank/DDBJ databases">
        <title>Complete Genome Sequences of Extremely Thermoacidophilic, Metal-Mobilizing Type-Strain Members of the Archaeal Family Sulfolobaceae: Acidianus brierleyi DSM-1651T, Acidianus sulfidivorans DSM-18786T, Metallosphaera hakonensis DSM-7519T, and Metallosphaera prunae DSM-10039T.</title>
        <authorList>
            <person name="Counts J.A."/>
            <person name="Kelly R.M."/>
        </authorList>
    </citation>
    <scope>NUCLEOTIDE SEQUENCE [LARGE SCALE GENOMIC DNA]</scope>
    <source>
        <strain evidence="3 4">DSM 1651</strain>
    </source>
</reference>
<dbReference type="Pfam" id="PF00535">
    <property type="entry name" value="Glycos_transf_2"/>
    <property type="match status" value="1"/>
</dbReference>